<gene>
    <name evidence="3" type="ORF">KSZ_50860</name>
</gene>
<keyword evidence="4" id="KW-1185">Reference proteome</keyword>
<evidence type="ECO:0000313" key="3">
    <source>
        <dbReference type="EMBL" id="GHO87080.1"/>
    </source>
</evidence>
<accession>A0ABQ3VLI3</accession>
<dbReference type="PANTHER" id="PTHR33055">
    <property type="entry name" value="TRANSPOSASE FOR INSERTION SEQUENCE ELEMENT IS1111A"/>
    <property type="match status" value="1"/>
</dbReference>
<comment type="caution">
    <text evidence="3">The sequence shown here is derived from an EMBL/GenBank/DDBJ whole genome shotgun (WGS) entry which is preliminary data.</text>
</comment>
<proteinExistence type="predicted"/>
<evidence type="ECO:0000313" key="4">
    <source>
        <dbReference type="Proteomes" id="UP000635565"/>
    </source>
</evidence>
<reference evidence="3 4" key="1">
    <citation type="journal article" date="2021" name="Int. J. Syst. Evol. Microbiol.">
        <title>Reticulibacter mediterranei gen. nov., sp. nov., within the new family Reticulibacteraceae fam. nov., and Ktedonospora formicarum gen. nov., sp. nov., Ktedonobacter robiniae sp. nov., Dictyobacter formicarum sp. nov. and Dictyobacter arantiisoli sp. nov., belonging to the class Ktedonobacteria.</title>
        <authorList>
            <person name="Yabe S."/>
            <person name="Zheng Y."/>
            <person name="Wang C.M."/>
            <person name="Sakai Y."/>
            <person name="Abe K."/>
            <person name="Yokota A."/>
            <person name="Donadio S."/>
            <person name="Cavaletti L."/>
            <person name="Monciardini P."/>
        </authorList>
    </citation>
    <scope>NUCLEOTIDE SEQUENCE [LARGE SCALE GENOMIC DNA]</scope>
    <source>
        <strain evidence="3 4">SOSP1-9</strain>
    </source>
</reference>
<evidence type="ECO:0000256" key="1">
    <source>
        <dbReference type="SAM" id="Coils"/>
    </source>
</evidence>
<feature type="domain" description="Transposase IS116/IS110/IS902 C-terminal" evidence="2">
    <location>
        <begin position="30"/>
        <end position="116"/>
    </location>
</feature>
<protein>
    <recommendedName>
        <fullName evidence="2">Transposase IS116/IS110/IS902 C-terminal domain-containing protein</fullName>
    </recommendedName>
</protein>
<dbReference type="InterPro" id="IPR003346">
    <property type="entry name" value="Transposase_20"/>
</dbReference>
<organism evidence="3 4">
    <name type="scientific">Dictyobacter formicarum</name>
    <dbReference type="NCBI Taxonomy" id="2778368"/>
    <lineage>
        <taxon>Bacteria</taxon>
        <taxon>Bacillati</taxon>
        <taxon>Chloroflexota</taxon>
        <taxon>Ktedonobacteria</taxon>
        <taxon>Ktedonobacterales</taxon>
        <taxon>Dictyobacteraceae</taxon>
        <taxon>Dictyobacter</taxon>
    </lineage>
</organism>
<sequence length="161" mass="18464">MCDQLEHTQANLAQLEQEIDQLLSNDPQARRLLAVTEFGPLTVVVLRAELGDVQRFTRMDQVVAYVGLDIQVKQSGKWKGQRKLSKQGSGRVRRLLYLAALRSLHEKHSPFKDYYQRLLDRGMKKGMALVAVMRKMIIVAVHLLKTQDFYDANKVGIQWVS</sequence>
<dbReference type="EMBL" id="BNJJ01000015">
    <property type="protein sequence ID" value="GHO87080.1"/>
    <property type="molecule type" value="Genomic_DNA"/>
</dbReference>
<dbReference type="Proteomes" id="UP000635565">
    <property type="component" value="Unassembled WGS sequence"/>
</dbReference>
<feature type="coiled-coil region" evidence="1">
    <location>
        <begin position="5"/>
        <end position="32"/>
    </location>
</feature>
<name>A0ABQ3VLI3_9CHLR</name>
<keyword evidence="1" id="KW-0175">Coiled coil</keyword>
<dbReference type="Pfam" id="PF02371">
    <property type="entry name" value="Transposase_20"/>
    <property type="match status" value="1"/>
</dbReference>
<dbReference type="PANTHER" id="PTHR33055:SF13">
    <property type="entry name" value="TRANSPOSASE"/>
    <property type="match status" value="1"/>
</dbReference>
<evidence type="ECO:0000259" key="2">
    <source>
        <dbReference type="Pfam" id="PF02371"/>
    </source>
</evidence>
<dbReference type="InterPro" id="IPR047650">
    <property type="entry name" value="Transpos_IS110"/>
</dbReference>